<protein>
    <submittedName>
        <fullName evidence="2">Uncharacterized protein</fullName>
    </submittedName>
</protein>
<proteinExistence type="predicted"/>
<reference evidence="2 3" key="1">
    <citation type="submission" date="2017-10" db="EMBL/GenBank/DDBJ databases">
        <title>Extensive intraspecific genome diversity in a model arbuscular mycorrhizal fungus.</title>
        <authorList>
            <person name="Chen E.C.H."/>
            <person name="Morin E."/>
            <person name="Baudet D."/>
            <person name="Noel J."/>
            <person name="Ndikumana S."/>
            <person name="Charron P."/>
            <person name="St-Onge C."/>
            <person name="Giorgi J."/>
            <person name="Grigoriev I.V."/>
            <person name="Roux C."/>
            <person name="Martin F.M."/>
            <person name="Corradi N."/>
        </authorList>
    </citation>
    <scope>NUCLEOTIDE SEQUENCE [LARGE SCALE GENOMIC DNA]</scope>
    <source>
        <strain evidence="2 3">A1</strain>
    </source>
</reference>
<comment type="caution">
    <text evidence="2">The sequence shown here is derived from an EMBL/GenBank/DDBJ whole genome shotgun (WGS) entry which is preliminary data.</text>
</comment>
<feature type="region of interest" description="Disordered" evidence="1">
    <location>
        <begin position="107"/>
        <end position="151"/>
    </location>
</feature>
<gene>
    <name evidence="2" type="ORF">RhiirA1_389908</name>
</gene>
<evidence type="ECO:0000313" key="3">
    <source>
        <dbReference type="Proteomes" id="UP000232688"/>
    </source>
</evidence>
<evidence type="ECO:0000313" key="2">
    <source>
        <dbReference type="EMBL" id="PKC72267.1"/>
    </source>
</evidence>
<feature type="compositionally biased region" description="Basic residues" evidence="1">
    <location>
        <begin position="129"/>
        <end position="141"/>
    </location>
</feature>
<dbReference type="AlphaFoldDB" id="A0A2N0S9P5"/>
<organism evidence="2 3">
    <name type="scientific">Rhizophagus irregularis</name>
    <dbReference type="NCBI Taxonomy" id="588596"/>
    <lineage>
        <taxon>Eukaryota</taxon>
        <taxon>Fungi</taxon>
        <taxon>Fungi incertae sedis</taxon>
        <taxon>Mucoromycota</taxon>
        <taxon>Glomeromycotina</taxon>
        <taxon>Glomeromycetes</taxon>
        <taxon>Glomerales</taxon>
        <taxon>Glomeraceae</taxon>
        <taxon>Rhizophagus</taxon>
    </lineage>
</organism>
<dbReference type="Proteomes" id="UP000232688">
    <property type="component" value="Unassembled WGS sequence"/>
</dbReference>
<evidence type="ECO:0000256" key="1">
    <source>
        <dbReference type="SAM" id="MobiDB-lite"/>
    </source>
</evidence>
<accession>A0A2N0S9P5</accession>
<dbReference type="VEuPathDB" id="FungiDB:FUN_001837"/>
<sequence>MTFNKFLSSTQEEVTNKFIEEFYKEYLGIEDKCLHEFYYTSTNEDFWAVANKYLDKSEALPRGIFSPEGRSKDLESRGSEEKLNKMATELSEKERIILLQKNLEKKKEQGASLSHKKVKDNSGQTKKNSSSRRRKSQKKFRYTTLLKWKDH</sequence>
<reference evidence="2 3" key="2">
    <citation type="submission" date="2017-10" db="EMBL/GenBank/DDBJ databases">
        <title>Genome analyses suggest a sexual origin of heterokaryosis in a supposedly ancient asexual fungus.</title>
        <authorList>
            <person name="Corradi N."/>
            <person name="Sedzielewska K."/>
            <person name="Noel J."/>
            <person name="Charron P."/>
            <person name="Farinelli L."/>
            <person name="Marton T."/>
            <person name="Kruger M."/>
            <person name="Pelin A."/>
            <person name="Brachmann A."/>
            <person name="Corradi N."/>
        </authorList>
    </citation>
    <scope>NUCLEOTIDE SEQUENCE [LARGE SCALE GENOMIC DNA]</scope>
    <source>
        <strain evidence="2 3">A1</strain>
    </source>
</reference>
<dbReference type="EMBL" id="LLXH01000132">
    <property type="protein sequence ID" value="PKC72267.1"/>
    <property type="molecule type" value="Genomic_DNA"/>
</dbReference>
<feature type="region of interest" description="Disordered" evidence="1">
    <location>
        <begin position="62"/>
        <end position="85"/>
    </location>
</feature>
<name>A0A2N0S9P5_9GLOM</name>
<feature type="compositionally biased region" description="Basic and acidic residues" evidence="1">
    <location>
        <begin position="69"/>
        <end position="85"/>
    </location>
</feature>
<dbReference type="VEuPathDB" id="FungiDB:RhiirA1_389908"/>